<organism evidence="2 3">
    <name type="scientific">Panicum miliaceum</name>
    <name type="common">Proso millet</name>
    <name type="synonym">Broomcorn millet</name>
    <dbReference type="NCBI Taxonomy" id="4540"/>
    <lineage>
        <taxon>Eukaryota</taxon>
        <taxon>Viridiplantae</taxon>
        <taxon>Streptophyta</taxon>
        <taxon>Embryophyta</taxon>
        <taxon>Tracheophyta</taxon>
        <taxon>Spermatophyta</taxon>
        <taxon>Magnoliopsida</taxon>
        <taxon>Liliopsida</taxon>
        <taxon>Poales</taxon>
        <taxon>Poaceae</taxon>
        <taxon>PACMAD clade</taxon>
        <taxon>Panicoideae</taxon>
        <taxon>Panicodae</taxon>
        <taxon>Paniceae</taxon>
        <taxon>Panicinae</taxon>
        <taxon>Panicum</taxon>
        <taxon>Panicum sect. Panicum</taxon>
    </lineage>
</organism>
<evidence type="ECO:0000313" key="2">
    <source>
        <dbReference type="EMBL" id="RLM79870.1"/>
    </source>
</evidence>
<comment type="caution">
    <text evidence="2">The sequence shown here is derived from an EMBL/GenBank/DDBJ whole genome shotgun (WGS) entry which is preliminary data.</text>
</comment>
<proteinExistence type="predicted"/>
<feature type="region of interest" description="Disordered" evidence="1">
    <location>
        <begin position="69"/>
        <end position="101"/>
    </location>
</feature>
<sequence>MKRIAYLKQGKTPPAIIPCDNHDVMEVKILNEIRIFPRDGCDEGDFEHEPRLSNPTENDPVLEAYHSWLRSSKGANSSNKHSREAEDERKADDEEKRDDNVKKFEVQMEPFKDKEAPFEEFFNHFSAVRRQLMALNTKRQNQLNVPLIEKMTYPSVNHGSFLASQVQMGREESVFKFARVKMELGETNVLLYVTILVLSSAHLIF</sequence>
<protein>
    <submittedName>
        <fullName evidence="2">Uncharacterized protein</fullName>
    </submittedName>
</protein>
<feature type="compositionally biased region" description="Polar residues" evidence="1">
    <location>
        <begin position="69"/>
        <end position="79"/>
    </location>
</feature>
<gene>
    <name evidence="2" type="ORF">C2845_PM12G02360</name>
</gene>
<dbReference type="EMBL" id="PQIB02000012">
    <property type="protein sequence ID" value="RLM79870.1"/>
    <property type="molecule type" value="Genomic_DNA"/>
</dbReference>
<keyword evidence="3" id="KW-1185">Reference proteome</keyword>
<reference evidence="3" key="1">
    <citation type="journal article" date="2019" name="Nat. Commun.">
        <title>The genome of broomcorn millet.</title>
        <authorList>
            <person name="Zou C."/>
            <person name="Miki D."/>
            <person name="Li D."/>
            <person name="Tang Q."/>
            <person name="Xiao L."/>
            <person name="Rajput S."/>
            <person name="Deng P."/>
            <person name="Jia W."/>
            <person name="Huang R."/>
            <person name="Zhang M."/>
            <person name="Sun Y."/>
            <person name="Hu J."/>
            <person name="Fu X."/>
            <person name="Schnable P.S."/>
            <person name="Li F."/>
            <person name="Zhang H."/>
            <person name="Feng B."/>
            <person name="Zhu X."/>
            <person name="Liu R."/>
            <person name="Schnable J.C."/>
            <person name="Zhu J.-K."/>
            <person name="Zhang H."/>
        </authorList>
    </citation>
    <scope>NUCLEOTIDE SEQUENCE [LARGE SCALE GENOMIC DNA]</scope>
</reference>
<evidence type="ECO:0000313" key="3">
    <source>
        <dbReference type="Proteomes" id="UP000275267"/>
    </source>
</evidence>
<dbReference type="OrthoDB" id="10541123at2759"/>
<feature type="compositionally biased region" description="Basic and acidic residues" evidence="1">
    <location>
        <begin position="81"/>
        <end position="101"/>
    </location>
</feature>
<accession>A0A3L6QHF7</accession>
<name>A0A3L6QHF7_PANMI</name>
<evidence type="ECO:0000256" key="1">
    <source>
        <dbReference type="SAM" id="MobiDB-lite"/>
    </source>
</evidence>
<dbReference type="Proteomes" id="UP000275267">
    <property type="component" value="Unassembled WGS sequence"/>
</dbReference>
<dbReference type="AlphaFoldDB" id="A0A3L6QHF7"/>